<organism evidence="1 2">
    <name type="scientific">Leucobacter insecticola</name>
    <dbReference type="NCBI Taxonomy" id="2714934"/>
    <lineage>
        <taxon>Bacteria</taxon>
        <taxon>Bacillati</taxon>
        <taxon>Actinomycetota</taxon>
        <taxon>Actinomycetes</taxon>
        <taxon>Micrococcales</taxon>
        <taxon>Microbacteriaceae</taxon>
        <taxon>Leucobacter</taxon>
    </lineage>
</organism>
<dbReference type="Proteomes" id="UP000501387">
    <property type="component" value="Chromosome"/>
</dbReference>
<accession>A0A6G8FJC4</accession>
<dbReference type="RefSeq" id="WP_166323485.1">
    <property type="nucleotide sequence ID" value="NZ_CP049934.1"/>
</dbReference>
<dbReference type="Pfam" id="PF06089">
    <property type="entry name" value="Asparaginase_II"/>
    <property type="match status" value="1"/>
</dbReference>
<name>A0A6G8FJC4_9MICO</name>
<sequence length="318" mass="33406">MQAIQFQHVPLVEATRGDLTESVHYGSFAVVDAGGTLRSAAGSPEAPYYARSSLKPFQSTAMVRAGLQLPPRLLALSSASHSGAPVHIEGAREILSMHGLDETALRNALDLPYGAKEREAWLRGGGEPTQITQNCSGKHAAMLATCVVNDWSRDDYLSPEHPLQRLVKQTVEEFTGEESAADTVDGCGTPLFAFSLTGLAHAAARLGAADPASAEGSVFSAIQAHPDMLAGEQRDVTALMRSVPSLIAKDGAEGFQLVALRSGVGVAIKISDGGDRARMPITLAILRELGVAEAELADVPLQQILGGGAPRGVLRTLR</sequence>
<keyword evidence="2" id="KW-1185">Reference proteome</keyword>
<dbReference type="PANTHER" id="PTHR42110">
    <property type="entry name" value="L-ASPARAGINASE, PUTATIVE (AFU_ORTHOLOGUE AFUA_3G11890)-RELATED"/>
    <property type="match status" value="1"/>
</dbReference>
<gene>
    <name evidence="1" type="ORF">G7067_08520</name>
</gene>
<evidence type="ECO:0000313" key="1">
    <source>
        <dbReference type="EMBL" id="QIM16451.1"/>
    </source>
</evidence>
<proteinExistence type="predicted"/>
<dbReference type="KEGG" id="lins:G7067_08520"/>
<dbReference type="InterPro" id="IPR010349">
    <property type="entry name" value="Asparaginase_II"/>
</dbReference>
<dbReference type="AlphaFoldDB" id="A0A6G8FJC4"/>
<dbReference type="PANTHER" id="PTHR42110:SF1">
    <property type="entry name" value="L-ASPARAGINASE, PUTATIVE (AFU_ORTHOLOGUE AFUA_3G11890)-RELATED"/>
    <property type="match status" value="1"/>
</dbReference>
<protein>
    <submittedName>
        <fullName evidence="1">Asparaginase</fullName>
    </submittedName>
</protein>
<reference evidence="1 2" key="1">
    <citation type="submission" date="2020-03" db="EMBL/GenBank/DDBJ databases">
        <title>Leucobacter sp. nov., isolated from beetles.</title>
        <authorList>
            <person name="Hyun D.-W."/>
            <person name="Bae J.-W."/>
        </authorList>
    </citation>
    <scope>NUCLEOTIDE SEQUENCE [LARGE SCALE GENOMIC DNA]</scope>
    <source>
        <strain evidence="1 2">HDW9B</strain>
    </source>
</reference>
<evidence type="ECO:0000313" key="2">
    <source>
        <dbReference type="Proteomes" id="UP000501387"/>
    </source>
</evidence>
<dbReference type="EMBL" id="CP049934">
    <property type="protein sequence ID" value="QIM16451.1"/>
    <property type="molecule type" value="Genomic_DNA"/>
</dbReference>